<comment type="subcellular location">
    <subcellularLocation>
        <location evidence="1 11">Membrane</location>
        <topology evidence="1 11">Multi-pass membrane protein</topology>
    </subcellularLocation>
</comment>
<dbReference type="Pfam" id="PF17655">
    <property type="entry name" value="IRK_C"/>
    <property type="match status" value="1"/>
</dbReference>
<keyword evidence="3 11" id="KW-0633">Potassium transport</keyword>
<gene>
    <name evidence="15" type="ORF">HKI87_17g86340</name>
</gene>
<evidence type="ECO:0000256" key="2">
    <source>
        <dbReference type="ARBA" id="ARBA00022448"/>
    </source>
</evidence>
<keyword evidence="9 13" id="KW-0472">Membrane</keyword>
<evidence type="ECO:0000259" key="14">
    <source>
        <dbReference type="Pfam" id="PF17655"/>
    </source>
</evidence>
<dbReference type="InterPro" id="IPR016449">
    <property type="entry name" value="K_chnl_inward-rec_Kir"/>
</dbReference>
<dbReference type="InterPro" id="IPR036249">
    <property type="entry name" value="Thioredoxin-like_sf"/>
</dbReference>
<keyword evidence="6 11" id="KW-0630">Potassium</keyword>
<keyword evidence="4 11" id="KW-0812">Transmembrane</keyword>
<evidence type="ECO:0000256" key="5">
    <source>
        <dbReference type="ARBA" id="ARBA00022882"/>
    </source>
</evidence>
<name>A0AAX4PLQ3_9CHLO</name>
<organism evidence="15 16">
    <name type="scientific">Chloropicon roscoffensis</name>
    <dbReference type="NCBI Taxonomy" id="1461544"/>
    <lineage>
        <taxon>Eukaryota</taxon>
        <taxon>Viridiplantae</taxon>
        <taxon>Chlorophyta</taxon>
        <taxon>Chloropicophyceae</taxon>
        <taxon>Chloropicales</taxon>
        <taxon>Chloropicaceae</taxon>
        <taxon>Chloropicon</taxon>
    </lineage>
</organism>
<evidence type="ECO:0000313" key="16">
    <source>
        <dbReference type="Proteomes" id="UP001472866"/>
    </source>
</evidence>
<protein>
    <submittedName>
        <fullName evidence="15">Inward rectifier potassium channel protein</fullName>
    </submittedName>
</protein>
<dbReference type="SUPFAM" id="SSF52833">
    <property type="entry name" value="Thioredoxin-like"/>
    <property type="match status" value="2"/>
</dbReference>
<dbReference type="SUPFAM" id="SSF47616">
    <property type="entry name" value="GST C-terminal domain-like"/>
    <property type="match status" value="2"/>
</dbReference>
<feature type="transmembrane region" description="Helical" evidence="13">
    <location>
        <begin position="813"/>
        <end position="836"/>
    </location>
</feature>
<evidence type="ECO:0000256" key="6">
    <source>
        <dbReference type="ARBA" id="ARBA00022958"/>
    </source>
</evidence>
<accession>A0AAX4PLQ3</accession>
<dbReference type="GO" id="GO:1990573">
    <property type="term" value="P:potassium ion import across plasma membrane"/>
    <property type="evidence" value="ECO:0007669"/>
    <property type="project" value="TreeGrafter"/>
</dbReference>
<dbReference type="SUPFAM" id="SSF81324">
    <property type="entry name" value="Voltage-gated potassium channels"/>
    <property type="match status" value="1"/>
</dbReference>
<dbReference type="Gene3D" id="1.10.287.70">
    <property type="match status" value="1"/>
</dbReference>
<evidence type="ECO:0000256" key="1">
    <source>
        <dbReference type="ARBA" id="ARBA00004141"/>
    </source>
</evidence>
<evidence type="ECO:0000256" key="11">
    <source>
        <dbReference type="RuleBase" id="RU003822"/>
    </source>
</evidence>
<dbReference type="InterPro" id="IPR014756">
    <property type="entry name" value="Ig_E-set"/>
</dbReference>
<evidence type="ECO:0000313" key="15">
    <source>
        <dbReference type="EMBL" id="WZN67062.1"/>
    </source>
</evidence>
<keyword evidence="10 11" id="KW-0407">Ion channel</keyword>
<dbReference type="GO" id="GO:0005242">
    <property type="term" value="F:inward rectifier potassium channel activity"/>
    <property type="evidence" value="ECO:0007669"/>
    <property type="project" value="InterPro"/>
</dbReference>
<dbReference type="Gene3D" id="2.60.40.1400">
    <property type="entry name" value="G protein-activated inward rectifier potassium channel 1"/>
    <property type="match status" value="1"/>
</dbReference>
<dbReference type="InterPro" id="IPR036282">
    <property type="entry name" value="Glutathione-S-Trfase_C_sf"/>
</dbReference>
<keyword evidence="7 13" id="KW-1133">Transmembrane helix</keyword>
<feature type="domain" description="Inward rectifier potassium channel C-terminal" evidence="14">
    <location>
        <begin position="845"/>
        <end position="999"/>
    </location>
</feature>
<dbReference type="GO" id="GO:0005886">
    <property type="term" value="C:plasma membrane"/>
    <property type="evidence" value="ECO:0007669"/>
    <property type="project" value="TreeGrafter"/>
</dbReference>
<feature type="transmembrane region" description="Helical" evidence="13">
    <location>
        <begin position="740"/>
        <end position="765"/>
    </location>
</feature>
<sequence length="1045" mass="113604">MRWRVPSMKVLGFGGDSSEAGKRSDIDMDMENSKAPSRTSPVVGVLMGSGRESYGDPALDQNFPRTCLRPECSYSCSLCLLLAESNVPFEMYKTDLDGKASWHAQVNPSMETPSLRLAHQEEWIHGTDKIVDMLASDVREVAALSTCTPPGCPAEGAAAGEHLDPQMCSFALFMALAGPSKMRDFLLSKHGLDPKEEDVRGVVLALRKRQRQVLGRWEEALASGDYLCGSRPGLLDARLVSKLFTSYQLIDSGLASLGCSFEQAAPRSFAYLCRFSLRSSWRLVFGEGREVRPGKLDAVTIRTVCGKFSKLCPELLDGKILPALARARGGSDIDMDMENSPAPSRTNPVVGVLMGSGRESYGDPALDRNFPRTCLRPECSYSCSLCLLLAEANVPFEMYKTDLGGKASWHAQVNPSMETPSLRLAHQEEWIHGTDKIVDMLASDVREVAALSTCTPPGCPAEGAAAREHLDPQMCSFALFMALAGPSKMRDFLLSKHGLDPKEEDVRGVVLALRKRQRQVLGRWEEALASRDYLCGSRPGLLDARLVSKLFTSYQLIDSGLASLGCSFEQAAPRSFAYLCRFSLRSSWRLVFGEGREVRPGKLDAVTIRTVCGKFSKLCPELLDGKILPALARARGGTGRALDREALGLSPALSVSSHLEGKAVLCLGDNRAQEEEPTADGAAGSRRGPGGWCHQAGRRDRIRSLVRRAGGGALRPVSKASRMLRFNPATLYFLILEKEWWFCGLLAVAVYGLPVVLLSLLAIPLNFDNDTEEAEIFYNGGPPPHIILAFRFTAGNVISMGFGTVFPTSDWGYLLATLSQLLGILINVFVFAAVLAKFQSPKADVVFSQSCCIFTRDGTPHLCLRLGNLRCHTLFNPHIRLFLLRDHETAEGESFVRIEEIKVDLPGTVSGVYSVTHKIDEDSPLREAARVMASGGAIQEELLAIQCTFTALDPVYQAEVCAKYNYSAKDIGYGKRFADMITLLGERPFLDFSKFEDLVDAGGGTVPADPAGGLAARSASGASTASVASSLRSLGTKKAQTTLCL</sequence>
<evidence type="ECO:0000256" key="13">
    <source>
        <dbReference type="SAM" id="Phobius"/>
    </source>
</evidence>
<feature type="region of interest" description="Disordered" evidence="12">
    <location>
        <begin position="675"/>
        <end position="695"/>
    </location>
</feature>
<dbReference type="Gene3D" id="3.40.30.10">
    <property type="entry name" value="Glutaredoxin"/>
    <property type="match status" value="2"/>
</dbReference>
<dbReference type="GO" id="GO:0034702">
    <property type="term" value="C:monoatomic ion channel complex"/>
    <property type="evidence" value="ECO:0007669"/>
    <property type="project" value="UniProtKB-KW"/>
</dbReference>
<reference evidence="15 16" key="1">
    <citation type="submission" date="2024-03" db="EMBL/GenBank/DDBJ databases">
        <title>Complete genome sequence of the green alga Chloropicon roscoffensis RCC1871.</title>
        <authorList>
            <person name="Lemieux C."/>
            <person name="Pombert J.-F."/>
            <person name="Otis C."/>
            <person name="Turmel M."/>
        </authorList>
    </citation>
    <scope>NUCLEOTIDE SEQUENCE [LARGE SCALE GENOMIC DNA]</scope>
    <source>
        <strain evidence="15 16">RCC1871</strain>
    </source>
</reference>
<comment type="similarity">
    <text evidence="11">Belongs to the inward rectifier-type potassium channel (TC 1.A.2.1) family.</text>
</comment>
<evidence type="ECO:0000256" key="9">
    <source>
        <dbReference type="ARBA" id="ARBA00023136"/>
    </source>
</evidence>
<evidence type="ECO:0000256" key="8">
    <source>
        <dbReference type="ARBA" id="ARBA00023065"/>
    </source>
</evidence>
<feature type="transmembrane region" description="Helical" evidence="13">
    <location>
        <begin position="785"/>
        <end position="806"/>
    </location>
</feature>
<evidence type="ECO:0000256" key="7">
    <source>
        <dbReference type="ARBA" id="ARBA00022989"/>
    </source>
</evidence>
<evidence type="ECO:0000256" key="4">
    <source>
        <dbReference type="ARBA" id="ARBA00022692"/>
    </source>
</evidence>
<keyword evidence="16" id="KW-1185">Reference proteome</keyword>
<dbReference type="Proteomes" id="UP001472866">
    <property type="component" value="Chromosome 17"/>
</dbReference>
<keyword evidence="5 11" id="KW-0851">Voltage-gated channel</keyword>
<dbReference type="AlphaFoldDB" id="A0AAX4PLQ3"/>
<proteinExistence type="inferred from homology"/>
<dbReference type="SUPFAM" id="SSF81296">
    <property type="entry name" value="E set domains"/>
    <property type="match status" value="1"/>
</dbReference>
<feature type="region of interest" description="Disordered" evidence="12">
    <location>
        <begin position="14"/>
        <end position="47"/>
    </location>
</feature>
<dbReference type="CDD" id="cd00570">
    <property type="entry name" value="GST_N_family"/>
    <property type="match status" value="2"/>
</dbReference>
<keyword evidence="2 11" id="KW-0813">Transport</keyword>
<dbReference type="GO" id="GO:0034765">
    <property type="term" value="P:regulation of monoatomic ion transmembrane transport"/>
    <property type="evidence" value="ECO:0007669"/>
    <property type="project" value="TreeGrafter"/>
</dbReference>
<dbReference type="EMBL" id="CP151517">
    <property type="protein sequence ID" value="WZN67062.1"/>
    <property type="molecule type" value="Genomic_DNA"/>
</dbReference>
<evidence type="ECO:0000256" key="10">
    <source>
        <dbReference type="ARBA" id="ARBA00023303"/>
    </source>
</evidence>
<dbReference type="InterPro" id="IPR041647">
    <property type="entry name" value="IRK_C"/>
</dbReference>
<dbReference type="Gene3D" id="1.20.1050.10">
    <property type="match status" value="2"/>
</dbReference>
<keyword evidence="8 11" id="KW-0406">Ion transport</keyword>
<dbReference type="PANTHER" id="PTHR11767">
    <property type="entry name" value="INWARD RECTIFIER POTASSIUM CHANNEL"/>
    <property type="match status" value="1"/>
</dbReference>
<evidence type="ECO:0000256" key="12">
    <source>
        <dbReference type="SAM" id="MobiDB-lite"/>
    </source>
</evidence>
<evidence type="ECO:0000256" key="3">
    <source>
        <dbReference type="ARBA" id="ARBA00022538"/>
    </source>
</evidence>
<dbReference type="InterPro" id="IPR013518">
    <property type="entry name" value="K_chnl_inward-rec_Kir_cyto"/>
</dbReference>